<accession>A0A3M7QGX6</accession>
<evidence type="ECO:0000313" key="1">
    <source>
        <dbReference type="EMBL" id="RNA10482.1"/>
    </source>
</evidence>
<name>A0A3M7QGX6_BRAPC</name>
<gene>
    <name evidence="1" type="ORF">BpHYR1_043116</name>
</gene>
<keyword evidence="2" id="KW-1185">Reference proteome</keyword>
<proteinExistence type="predicted"/>
<comment type="caution">
    <text evidence="1">The sequence shown here is derived from an EMBL/GenBank/DDBJ whole genome shotgun (WGS) entry which is preliminary data.</text>
</comment>
<sequence>MWKRDTKKYRTNVMNKFKQIRLEKEQKIILKRMLENDLMPNFAIGILCLLKYGSNWFRKENGRKKRHFWNGIFSCISCENSFKLNISSFEMDELIINLEKYKINHKSYVVRSDADVAKSSFDLLVKSSCKKGIKGFIQEISISPFSMKIYSEIQ</sequence>
<dbReference type="Proteomes" id="UP000276133">
    <property type="component" value="Unassembled WGS sequence"/>
</dbReference>
<dbReference type="EMBL" id="REGN01006185">
    <property type="protein sequence ID" value="RNA10482.1"/>
    <property type="molecule type" value="Genomic_DNA"/>
</dbReference>
<protein>
    <submittedName>
        <fullName evidence="1">Uncharacterized protein</fullName>
    </submittedName>
</protein>
<dbReference type="AlphaFoldDB" id="A0A3M7QGX6"/>
<organism evidence="1 2">
    <name type="scientific">Brachionus plicatilis</name>
    <name type="common">Marine rotifer</name>
    <name type="synonym">Brachionus muelleri</name>
    <dbReference type="NCBI Taxonomy" id="10195"/>
    <lineage>
        <taxon>Eukaryota</taxon>
        <taxon>Metazoa</taxon>
        <taxon>Spiralia</taxon>
        <taxon>Gnathifera</taxon>
        <taxon>Rotifera</taxon>
        <taxon>Eurotatoria</taxon>
        <taxon>Monogononta</taxon>
        <taxon>Pseudotrocha</taxon>
        <taxon>Ploima</taxon>
        <taxon>Brachionidae</taxon>
        <taxon>Brachionus</taxon>
    </lineage>
</organism>
<reference evidence="1 2" key="1">
    <citation type="journal article" date="2018" name="Sci. Rep.">
        <title>Genomic signatures of local adaptation to the degree of environmental predictability in rotifers.</title>
        <authorList>
            <person name="Franch-Gras L."/>
            <person name="Hahn C."/>
            <person name="Garcia-Roger E.M."/>
            <person name="Carmona M.J."/>
            <person name="Serra M."/>
            <person name="Gomez A."/>
        </authorList>
    </citation>
    <scope>NUCLEOTIDE SEQUENCE [LARGE SCALE GENOMIC DNA]</scope>
    <source>
        <strain evidence="1">HYR1</strain>
    </source>
</reference>
<evidence type="ECO:0000313" key="2">
    <source>
        <dbReference type="Proteomes" id="UP000276133"/>
    </source>
</evidence>